<dbReference type="GO" id="GO:0008168">
    <property type="term" value="F:methyltransferase activity"/>
    <property type="evidence" value="ECO:0007669"/>
    <property type="project" value="UniProtKB-KW"/>
</dbReference>
<keyword evidence="4" id="KW-0489">Methyltransferase</keyword>
<evidence type="ECO:0000313" key="4">
    <source>
        <dbReference type="EMBL" id="MCK8676719.1"/>
    </source>
</evidence>
<comment type="caution">
    <text evidence="4">The sequence shown here is derived from an EMBL/GenBank/DDBJ whole genome shotgun (WGS) entry which is preliminary data.</text>
</comment>
<evidence type="ECO:0000256" key="1">
    <source>
        <dbReference type="ARBA" id="ARBA00006739"/>
    </source>
</evidence>
<dbReference type="InterPro" id="IPR029044">
    <property type="entry name" value="Nucleotide-diphossugar_trans"/>
</dbReference>
<dbReference type="InterPro" id="IPR050256">
    <property type="entry name" value="Glycosyltransferase_2"/>
</dbReference>
<gene>
    <name evidence="4" type="ORF">M1O15_04770</name>
</gene>
<dbReference type="InterPro" id="IPR029063">
    <property type="entry name" value="SAM-dependent_MTases_sf"/>
</dbReference>
<comment type="similarity">
    <text evidence="1">Belongs to the glycosyltransferase 2 family.</text>
</comment>
<dbReference type="Gene3D" id="3.40.50.150">
    <property type="entry name" value="Vaccinia Virus protein VP39"/>
    <property type="match status" value="1"/>
</dbReference>
<dbReference type="GO" id="GO:0032259">
    <property type="term" value="P:methylation"/>
    <property type="evidence" value="ECO:0007669"/>
    <property type="project" value="UniProtKB-KW"/>
</dbReference>
<feature type="region of interest" description="Disordered" evidence="2">
    <location>
        <begin position="1"/>
        <end position="42"/>
    </location>
</feature>
<keyword evidence="4" id="KW-0808">Transferase</keyword>
<dbReference type="InterPro" id="IPR001173">
    <property type="entry name" value="Glyco_trans_2-like"/>
</dbReference>
<keyword evidence="5" id="KW-1185">Reference proteome</keyword>
<dbReference type="EMBL" id="JALPTH010000003">
    <property type="protein sequence ID" value="MCK8676719.1"/>
    <property type="molecule type" value="Genomic_DNA"/>
</dbReference>
<dbReference type="Gene3D" id="3.90.550.10">
    <property type="entry name" value="Spore Coat Polysaccharide Biosynthesis Protein SpsA, Chain A"/>
    <property type="match status" value="1"/>
</dbReference>
<evidence type="ECO:0000259" key="3">
    <source>
        <dbReference type="Pfam" id="PF00535"/>
    </source>
</evidence>
<dbReference type="SUPFAM" id="SSF53448">
    <property type="entry name" value="Nucleotide-diphospho-sugar transferases"/>
    <property type="match status" value="1"/>
</dbReference>
<dbReference type="CDD" id="cd04179">
    <property type="entry name" value="DPM_DPG-synthase_like"/>
    <property type="match status" value="1"/>
</dbReference>
<organism evidence="4 5">
    <name type="scientific">Streptomyces lichenis</name>
    <dbReference type="NCBI Taxonomy" id="2306967"/>
    <lineage>
        <taxon>Bacteria</taxon>
        <taxon>Bacillati</taxon>
        <taxon>Actinomycetota</taxon>
        <taxon>Actinomycetes</taxon>
        <taxon>Kitasatosporales</taxon>
        <taxon>Streptomycetaceae</taxon>
        <taxon>Streptomyces</taxon>
    </lineage>
</organism>
<name>A0ABT0I5W7_9ACTN</name>
<dbReference type="CDD" id="cd02440">
    <property type="entry name" value="AdoMet_MTases"/>
    <property type="match status" value="1"/>
</dbReference>
<dbReference type="Pfam" id="PF00535">
    <property type="entry name" value="Glycos_transf_2"/>
    <property type="match status" value="1"/>
</dbReference>
<protein>
    <submittedName>
        <fullName evidence="4">Bifunctional glycosyltransferase/class I SAM-dependent methyltransferase</fullName>
    </submittedName>
</protein>
<feature type="domain" description="Glycosyltransferase 2-like" evidence="3">
    <location>
        <begin position="49"/>
        <end position="220"/>
    </location>
</feature>
<sequence>MTEVHAGVGGTGATPTEGHVPGSRSSTEAALQGPGGPAAPGTAEPRIGILVVAYNAETTLERTLDRIPADFRPRIAEILILDDASHDATFTAGTRWSQLDGMPPTVVMRHTKNLGYGGNQKAGYRLAAERGLDIVVLLHGDGQYAPEMLPQMVEPLVRGECEAVFGSRMMRPGDALRGGMPLYKWLGNRVLTRLENGLLGSELTEFHSGYRAYRVDALRRLPIERNTDDFDFDTQIIVQLADAGMRIREIPIPTYYGDEICYVNGMRYAKDVVKDVVEYRLAKKGFGTCDWIPKPAAYAFKEGDGSSHAVILAALRRLPPGRVLDVGCSGGLFAERLEALGHTVTGVDCVEIDGVKARCSGGFHLADLEDGLPAAVGGGYDYVVAGDVVEHVSRPERLLAELRGVLRPDGRVLLSVPNFGHWYSRLRVALGAFDYDRRGILDETHLRFFSRASLRRTVRSAGYDVLSLGATGAPFWSVLGGGPAATALSGASALLTRLRPTLFGYQYVALLTPHAARTLIAGEHIDVQDVLNRQYVPEDRARPSTRV</sequence>
<dbReference type="PANTHER" id="PTHR48090">
    <property type="entry name" value="UNDECAPRENYL-PHOSPHATE 4-DEOXY-4-FORMAMIDO-L-ARABINOSE TRANSFERASE-RELATED"/>
    <property type="match status" value="1"/>
</dbReference>
<evidence type="ECO:0000256" key="2">
    <source>
        <dbReference type="SAM" id="MobiDB-lite"/>
    </source>
</evidence>
<proteinExistence type="inferred from homology"/>
<reference evidence="4 5" key="1">
    <citation type="submission" date="2022-04" db="EMBL/GenBank/DDBJ databases">
        <title>Streptomyces sp. nov. LCR6-01 isolated from Lichen of Dirinaria sp.</title>
        <authorList>
            <person name="Kanchanasin P."/>
            <person name="Tanasupawat S."/>
            <person name="Phongsopitanun W."/>
        </authorList>
    </citation>
    <scope>NUCLEOTIDE SEQUENCE [LARGE SCALE GENOMIC DNA]</scope>
    <source>
        <strain evidence="4 5">LCR6-01</strain>
    </source>
</reference>
<dbReference type="Proteomes" id="UP001522868">
    <property type="component" value="Unassembled WGS sequence"/>
</dbReference>
<dbReference type="PANTHER" id="PTHR48090:SF7">
    <property type="entry name" value="RFBJ PROTEIN"/>
    <property type="match status" value="1"/>
</dbReference>
<dbReference type="Pfam" id="PF13489">
    <property type="entry name" value="Methyltransf_23"/>
    <property type="match status" value="1"/>
</dbReference>
<accession>A0ABT0I5W7</accession>
<evidence type="ECO:0000313" key="5">
    <source>
        <dbReference type="Proteomes" id="UP001522868"/>
    </source>
</evidence>
<dbReference type="SUPFAM" id="SSF53335">
    <property type="entry name" value="S-adenosyl-L-methionine-dependent methyltransferases"/>
    <property type="match status" value="1"/>
</dbReference>